<feature type="non-terminal residue" evidence="3">
    <location>
        <position position="1"/>
    </location>
</feature>
<evidence type="ECO:0000259" key="2">
    <source>
        <dbReference type="PROSITE" id="PS50878"/>
    </source>
</evidence>
<dbReference type="Gene3D" id="3.30.70.270">
    <property type="match status" value="2"/>
</dbReference>
<dbReference type="AlphaFoldDB" id="A0A1B7WAU1"/>
<keyword evidence="1" id="KW-0511">Multifunctional enzyme</keyword>
<dbReference type="Gene3D" id="3.10.20.370">
    <property type="match status" value="1"/>
</dbReference>
<organism evidence="3 4">
    <name type="scientific">Aphanizomenon flos-aquae WA102</name>
    <dbReference type="NCBI Taxonomy" id="1710896"/>
    <lineage>
        <taxon>Bacteria</taxon>
        <taxon>Bacillati</taxon>
        <taxon>Cyanobacteriota</taxon>
        <taxon>Cyanophyceae</taxon>
        <taxon>Nostocales</taxon>
        <taxon>Aphanizomenonaceae</taxon>
        <taxon>Aphanizomenon</taxon>
    </lineage>
</organism>
<gene>
    <name evidence="3" type="ORF">AN484_26765</name>
</gene>
<sequence length="322" mass="35654">DFSGKLAGCKVFSCIDLVKGYHQVPMADADIAKTAIATPFGLFEYVYMPFGLKNAAQTFQRLMDRLFRQLPFVFTYLDDNLIASASDEEHMEHLEQFFEILADNGLQLNPAKCVFAAPSLTFLGHKVDAAGVSPLDRHVADILSFPPPSDLKGLQRFLGMVNFYRRFLPGIARVLKPLTDLLRGNPKVLEWPEAAATAFSAAKAALAQCGKLAHPGPGARLSLAVDASDSHVGGVLQQLDGNSWRPLAFFSRKLSPTESRYSTFDRELLAAHSAIKHFQFLLEGRLFTLFTDHKPLVAAIHRVSLPHSARQQRHLAFVSEYT</sequence>
<dbReference type="EMBL" id="LJOW01000484">
    <property type="protein sequence ID" value="OBQ34264.1"/>
    <property type="molecule type" value="Genomic_DNA"/>
</dbReference>
<evidence type="ECO:0000313" key="3">
    <source>
        <dbReference type="EMBL" id="OBQ34264.1"/>
    </source>
</evidence>
<comment type="caution">
    <text evidence="3">The sequence shown here is derived from an EMBL/GenBank/DDBJ whole genome shotgun (WGS) entry which is preliminary data.</text>
</comment>
<protein>
    <recommendedName>
        <fullName evidence="2">Reverse transcriptase domain-containing protein</fullName>
    </recommendedName>
</protein>
<dbReference type="SUPFAM" id="SSF56672">
    <property type="entry name" value="DNA/RNA polymerases"/>
    <property type="match status" value="1"/>
</dbReference>
<dbReference type="GO" id="GO:0003824">
    <property type="term" value="F:catalytic activity"/>
    <property type="evidence" value="ECO:0007669"/>
    <property type="project" value="UniProtKB-KW"/>
</dbReference>
<evidence type="ECO:0000256" key="1">
    <source>
        <dbReference type="ARBA" id="ARBA00023268"/>
    </source>
</evidence>
<dbReference type="Proteomes" id="UP000092093">
    <property type="component" value="Unassembled WGS sequence"/>
</dbReference>
<dbReference type="InterPro" id="IPR000477">
    <property type="entry name" value="RT_dom"/>
</dbReference>
<feature type="domain" description="Reverse transcriptase" evidence="2">
    <location>
        <begin position="1"/>
        <end position="127"/>
    </location>
</feature>
<feature type="non-terminal residue" evidence="3">
    <location>
        <position position="322"/>
    </location>
</feature>
<dbReference type="Pfam" id="PF17919">
    <property type="entry name" value="RT_RNaseH_2"/>
    <property type="match status" value="1"/>
</dbReference>
<dbReference type="CDD" id="cd09274">
    <property type="entry name" value="RNase_HI_RT_Ty3"/>
    <property type="match status" value="1"/>
</dbReference>
<dbReference type="InterPro" id="IPR043502">
    <property type="entry name" value="DNA/RNA_pol_sf"/>
</dbReference>
<dbReference type="CDD" id="cd01647">
    <property type="entry name" value="RT_LTR"/>
    <property type="match status" value="1"/>
</dbReference>
<name>A0A1B7WAU1_APHFL</name>
<evidence type="ECO:0000313" key="4">
    <source>
        <dbReference type="Proteomes" id="UP000092093"/>
    </source>
</evidence>
<dbReference type="FunFam" id="3.30.70.270:FF:000020">
    <property type="entry name" value="Transposon Tf2-6 polyprotein-like Protein"/>
    <property type="match status" value="1"/>
</dbReference>
<dbReference type="FunFam" id="3.10.20.370:FF:000001">
    <property type="entry name" value="Retrovirus-related Pol polyprotein from transposon 17.6-like protein"/>
    <property type="match status" value="1"/>
</dbReference>
<dbReference type="InterPro" id="IPR041577">
    <property type="entry name" value="RT_RNaseH_2"/>
</dbReference>
<dbReference type="PROSITE" id="PS50878">
    <property type="entry name" value="RT_POL"/>
    <property type="match status" value="1"/>
</dbReference>
<dbReference type="PANTHER" id="PTHR37984:SF5">
    <property type="entry name" value="PROTEIN NYNRIN-LIKE"/>
    <property type="match status" value="1"/>
</dbReference>
<dbReference type="InterPro" id="IPR043128">
    <property type="entry name" value="Rev_trsase/Diguanyl_cyclase"/>
</dbReference>
<accession>A0A1B7WAU1</accession>
<proteinExistence type="predicted"/>
<dbReference type="Pfam" id="PF00078">
    <property type="entry name" value="RVT_1"/>
    <property type="match status" value="1"/>
</dbReference>
<dbReference type="PANTHER" id="PTHR37984">
    <property type="entry name" value="PROTEIN CBG26694"/>
    <property type="match status" value="1"/>
</dbReference>
<dbReference type="InterPro" id="IPR050951">
    <property type="entry name" value="Retrovirus_Pol_polyprotein"/>
</dbReference>
<reference evidence="3 4" key="1">
    <citation type="submission" date="2015-09" db="EMBL/GenBank/DDBJ databases">
        <title>Aphanizomenon flos-aquae WA102.</title>
        <authorList>
            <person name="Driscoll C."/>
        </authorList>
    </citation>
    <scope>NUCLEOTIDE SEQUENCE [LARGE SCALE GENOMIC DNA]</scope>
    <source>
        <strain evidence="3">WA102</strain>
    </source>
</reference>